<dbReference type="SMART" id="SM00900">
    <property type="entry name" value="FMN_bind"/>
    <property type="match status" value="1"/>
</dbReference>
<organism evidence="3 4">
    <name type="scientific">Faecalibacterium prausnitzii</name>
    <dbReference type="NCBI Taxonomy" id="853"/>
    <lineage>
        <taxon>Bacteria</taxon>
        <taxon>Bacillati</taxon>
        <taxon>Bacillota</taxon>
        <taxon>Clostridia</taxon>
        <taxon>Eubacteriales</taxon>
        <taxon>Oscillospiraceae</taxon>
        <taxon>Faecalibacterium</taxon>
    </lineage>
</organism>
<dbReference type="EMBL" id="CP023819">
    <property type="protein sequence ID" value="ATL90795.1"/>
    <property type="molecule type" value="Genomic_DNA"/>
</dbReference>
<dbReference type="Gene3D" id="3.90.1010.20">
    <property type="match status" value="2"/>
</dbReference>
<dbReference type="RefSeq" id="WP_098924559.1">
    <property type="nucleotide sequence ID" value="NZ_CP023819.1"/>
</dbReference>
<dbReference type="AlphaFoldDB" id="A0A291TCF5"/>
<evidence type="ECO:0000313" key="4">
    <source>
        <dbReference type="Proteomes" id="UP000223709"/>
    </source>
</evidence>
<dbReference type="Proteomes" id="UP000223709">
    <property type="component" value="Chromosome"/>
</dbReference>
<evidence type="ECO:0000256" key="1">
    <source>
        <dbReference type="SAM" id="SignalP"/>
    </source>
</evidence>
<keyword evidence="1" id="KW-0732">Signal</keyword>
<proteinExistence type="predicted"/>
<dbReference type="InterPro" id="IPR007329">
    <property type="entry name" value="FMN-bd"/>
</dbReference>
<evidence type="ECO:0000259" key="2">
    <source>
        <dbReference type="SMART" id="SM00900"/>
    </source>
</evidence>
<accession>A0A291TCF5</accession>
<evidence type="ECO:0000313" key="3">
    <source>
        <dbReference type="EMBL" id="ATL90795.1"/>
    </source>
</evidence>
<name>A0A291TCF5_9FIRM</name>
<dbReference type="GO" id="GO:0016020">
    <property type="term" value="C:membrane"/>
    <property type="evidence" value="ECO:0007669"/>
    <property type="project" value="InterPro"/>
</dbReference>
<dbReference type="GO" id="GO:0010181">
    <property type="term" value="F:FMN binding"/>
    <property type="evidence" value="ECO:0007669"/>
    <property type="project" value="InterPro"/>
</dbReference>
<dbReference type="PROSITE" id="PS51257">
    <property type="entry name" value="PROKAR_LIPOPROTEIN"/>
    <property type="match status" value="1"/>
</dbReference>
<gene>
    <name evidence="3" type="ORF">CRH10_11060</name>
</gene>
<sequence length="445" mass="44389">MKQEIIRKLSAAVAMSLVVGVSLAACGGGSSSTAAGATKTGSAEGFGGAVTATLTVDANGTVTDCKLEGAQETESIGGAALEELSKQVVAANGPAIDGVAGATVTTKAVRKAVAAALGVELAEEAPADSAAAAPAEPAAIVPVEGGIQIGQAYAAAHGTKCFTEAVAVVKDDVILAAYLDDFQFTSADAGVTAVPNSDSDFAAGYAEGKVLMSKRANADYYSKMMAEKGGSTVALDANFDAIQNFAVGKTISELEDVAAKGAEAVDAVSGATLVDTAGYLSAIVDAAKNAQTTQAVEFNGSSEDLKLNVVYGAAHGTKCFTSGAVATAGDTIVLSYIDEFQFAGSDAGVVGVPNSDSDFGAGYAEGKVLMSKRVNADYYSKMMAEKAGSTVALDANYNAIQNHVNGMSIADAEALSKDEKAVDAVSGATLVDTAGYVGVLVDAAK</sequence>
<feature type="signal peptide" evidence="1">
    <location>
        <begin position="1"/>
        <end position="24"/>
    </location>
</feature>
<reference evidence="3 4" key="1">
    <citation type="submission" date="2017-10" db="EMBL/GenBank/DDBJ databases">
        <title>Complete Genome Sequence of Faecalibacterium prausnitzii isolated from the gut of healthy adult Indian.</title>
        <authorList>
            <person name="Bag S."/>
            <person name="Ghosh T.S."/>
            <person name="Das B."/>
        </authorList>
    </citation>
    <scope>NUCLEOTIDE SEQUENCE [LARGE SCALE GENOMIC DNA]</scope>
    <source>
        <strain evidence="3 4">Indica</strain>
    </source>
</reference>
<dbReference type="Pfam" id="PF04205">
    <property type="entry name" value="FMN_bind"/>
    <property type="match status" value="1"/>
</dbReference>
<feature type="chain" id="PRO_5038576742" evidence="1">
    <location>
        <begin position="25"/>
        <end position="445"/>
    </location>
</feature>
<feature type="domain" description="FMN-binding" evidence="2">
    <location>
        <begin position="45"/>
        <end position="120"/>
    </location>
</feature>
<protein>
    <submittedName>
        <fullName evidence="3">FMN-binding protein</fullName>
    </submittedName>
</protein>